<dbReference type="Pfam" id="PF03717">
    <property type="entry name" value="PBP_dimer"/>
    <property type="match status" value="1"/>
</dbReference>
<dbReference type="Pfam" id="PF00905">
    <property type="entry name" value="Transpeptidase"/>
    <property type="match status" value="1"/>
</dbReference>
<dbReference type="EMBL" id="PCVY01000049">
    <property type="protein sequence ID" value="PIQ86161.1"/>
    <property type="molecule type" value="Genomic_DNA"/>
</dbReference>
<dbReference type="InterPro" id="IPR050515">
    <property type="entry name" value="Beta-lactam/transpept"/>
</dbReference>
<reference evidence="16 17" key="1">
    <citation type="submission" date="2017-09" db="EMBL/GenBank/DDBJ databases">
        <title>Depth-based differentiation of microbial function through sediment-hosted aquifers and enrichment of novel symbionts in the deep terrestrial subsurface.</title>
        <authorList>
            <person name="Probst A.J."/>
            <person name="Ladd B."/>
            <person name="Jarett J.K."/>
            <person name="Geller-Mcgrath D.E."/>
            <person name="Sieber C.M."/>
            <person name="Emerson J.B."/>
            <person name="Anantharaman K."/>
            <person name="Thomas B.C."/>
            <person name="Malmstrom R."/>
            <person name="Stieglmeier M."/>
            <person name="Klingl A."/>
            <person name="Woyke T."/>
            <person name="Ryan C.M."/>
            <person name="Banfield J.F."/>
        </authorList>
    </citation>
    <scope>NUCLEOTIDE SEQUENCE [LARGE SCALE GENOMIC DNA]</scope>
    <source>
        <strain evidence="16">CG11_big_fil_rev_8_21_14_0_20_45_26</strain>
    </source>
</reference>
<dbReference type="InterPro" id="IPR036138">
    <property type="entry name" value="PBP_dimer_sf"/>
</dbReference>
<comment type="caution">
    <text evidence="16">The sequence shown here is derived from an EMBL/GenBank/DDBJ whole genome shotgun (WGS) entry which is preliminary data.</text>
</comment>
<evidence type="ECO:0000256" key="1">
    <source>
        <dbReference type="ARBA" id="ARBA00004167"/>
    </source>
</evidence>
<evidence type="ECO:0000313" key="16">
    <source>
        <dbReference type="EMBL" id="PIQ86161.1"/>
    </source>
</evidence>
<sequence length="589" mass="66198">MNYSKRLALLKFVLYGSSLALILSLFHHQVIQGKDFRQISERNRIRLIPTPAPRGNIYDRNGLLIATNRPAYHVYITPEDFNPKDLPELSQLLDMPVEGIREQIHVPRYKSLTPVEIKSDVSKEVAMQIEERSPNLAGVFIQTDSVRYYPWHYQGHTVGYIGKITREEYETLDRDHYGLHSVMGRAGLERRYDATLRGEDGGRQIEVNAKGQQLRVLSEKPPVSGHDLTLSLDVKLEQALLPLIKNKTASIAMMNLKTGEMEVFLSTPDFDPNVFVEAGKDEERIHILKDKDRPLIHRASYGSFPPGSVFKLVTAIAGLETGKITRNSSFFCPGYYQLTSRSRRFKCWDSGGHGQVELLSALEQSCNVYFYQLGRLIGEKDLSRYAHILGFGEPVPFEAPASNGLIPSAQWKQKRFGEQWYLGETLNFAIGQGYVLVSPLQILRLVGVIATNGNLVQPTLIHQAEESVQKFPQPIANKEVFKVIRQGMLQVVESRYGTGQLARIDFMRLAAKTGTAQVPPQKTHAWFAGFFPYEDPQYAMVVFVEHGGSGGLTAAALARQAVGLWKDLEAADRKFQKPALPALSLEPYL</sequence>
<dbReference type="Gene3D" id="3.40.710.10">
    <property type="entry name" value="DD-peptidase/beta-lactamase superfamily"/>
    <property type="match status" value="1"/>
</dbReference>
<dbReference type="InterPro" id="IPR012338">
    <property type="entry name" value="Beta-lactam/transpept-like"/>
</dbReference>
<dbReference type="PANTHER" id="PTHR30627">
    <property type="entry name" value="PEPTIDOGLYCAN D,D-TRANSPEPTIDASE"/>
    <property type="match status" value="1"/>
</dbReference>
<evidence type="ECO:0000256" key="3">
    <source>
        <dbReference type="ARBA" id="ARBA00022475"/>
    </source>
</evidence>
<gene>
    <name evidence="16" type="primary">mrdA</name>
    <name evidence="16" type="ORF">COV74_05640</name>
</gene>
<dbReference type="InterPro" id="IPR017790">
    <property type="entry name" value="Penicillin-binding_protein_2"/>
</dbReference>
<evidence type="ECO:0000256" key="2">
    <source>
        <dbReference type="ARBA" id="ARBA00004236"/>
    </source>
</evidence>
<keyword evidence="9" id="KW-0133">Cell shape</keyword>
<evidence type="ECO:0000256" key="9">
    <source>
        <dbReference type="ARBA" id="ARBA00022960"/>
    </source>
</evidence>
<dbReference type="GO" id="GO:0071555">
    <property type="term" value="P:cell wall organization"/>
    <property type="evidence" value="ECO:0007669"/>
    <property type="project" value="UniProtKB-KW"/>
</dbReference>
<dbReference type="GO" id="GO:0005886">
    <property type="term" value="C:plasma membrane"/>
    <property type="evidence" value="ECO:0007669"/>
    <property type="project" value="UniProtKB-SubCell"/>
</dbReference>
<keyword evidence="10" id="KW-0573">Peptidoglycan synthesis</keyword>
<dbReference type="AlphaFoldDB" id="A0A2H0LP74"/>
<dbReference type="SUPFAM" id="SSF56601">
    <property type="entry name" value="beta-lactamase/transpeptidase-like"/>
    <property type="match status" value="1"/>
</dbReference>
<keyword evidence="4" id="KW-0997">Cell inner membrane</keyword>
<keyword evidence="7" id="KW-0812">Transmembrane</keyword>
<evidence type="ECO:0000313" key="17">
    <source>
        <dbReference type="Proteomes" id="UP000230859"/>
    </source>
</evidence>
<accession>A0A2H0LP74</accession>
<name>A0A2H0LP74_9BACT</name>
<evidence type="ECO:0000259" key="15">
    <source>
        <dbReference type="Pfam" id="PF03717"/>
    </source>
</evidence>
<evidence type="ECO:0000256" key="4">
    <source>
        <dbReference type="ARBA" id="ARBA00022519"/>
    </source>
</evidence>
<dbReference type="GO" id="GO:0071972">
    <property type="term" value="F:peptidoglycan L,D-transpeptidase activity"/>
    <property type="evidence" value="ECO:0007669"/>
    <property type="project" value="TreeGrafter"/>
</dbReference>
<dbReference type="GO" id="GO:0006508">
    <property type="term" value="P:proteolysis"/>
    <property type="evidence" value="ECO:0007669"/>
    <property type="project" value="UniProtKB-KW"/>
</dbReference>
<protein>
    <submittedName>
        <fullName evidence="16">Penicillin-binding protein 2</fullName>
    </submittedName>
</protein>
<keyword evidence="8" id="KW-0378">Hydrolase</keyword>
<evidence type="ECO:0000256" key="11">
    <source>
        <dbReference type="ARBA" id="ARBA00022989"/>
    </source>
</evidence>
<evidence type="ECO:0000256" key="7">
    <source>
        <dbReference type="ARBA" id="ARBA00022692"/>
    </source>
</evidence>
<dbReference type="InterPro" id="IPR005311">
    <property type="entry name" value="PBP_dimer"/>
</dbReference>
<dbReference type="GO" id="GO:0008658">
    <property type="term" value="F:penicillin binding"/>
    <property type="evidence" value="ECO:0007669"/>
    <property type="project" value="InterPro"/>
</dbReference>
<evidence type="ECO:0000256" key="12">
    <source>
        <dbReference type="ARBA" id="ARBA00023136"/>
    </source>
</evidence>
<keyword evidence="5" id="KW-0121">Carboxypeptidase</keyword>
<proteinExistence type="predicted"/>
<dbReference type="Gene3D" id="3.90.1310.10">
    <property type="entry name" value="Penicillin-binding protein 2a (Domain 2)"/>
    <property type="match status" value="1"/>
</dbReference>
<dbReference type="Gene3D" id="3.30.1390.30">
    <property type="entry name" value="Penicillin-binding protein 2a, domain 3"/>
    <property type="match status" value="1"/>
</dbReference>
<dbReference type="Proteomes" id="UP000230859">
    <property type="component" value="Unassembled WGS sequence"/>
</dbReference>
<keyword evidence="11" id="KW-1133">Transmembrane helix</keyword>
<comment type="subcellular location">
    <subcellularLocation>
        <location evidence="2">Cell membrane</location>
    </subcellularLocation>
    <subcellularLocation>
        <location evidence="1">Membrane</location>
        <topology evidence="1">Single-pass membrane protein</topology>
    </subcellularLocation>
</comment>
<keyword evidence="13" id="KW-0961">Cell wall biogenesis/degradation</keyword>
<organism evidence="16 17">
    <name type="scientific">Candidatus Abzuiibacterium crystallinum</name>
    <dbReference type="NCBI Taxonomy" id="1974748"/>
    <lineage>
        <taxon>Bacteria</taxon>
        <taxon>Pseudomonadati</taxon>
        <taxon>Candidatus Omnitrophota</taxon>
        <taxon>Candidatus Abzuiibacterium</taxon>
    </lineage>
</organism>
<feature type="domain" description="Penicillin-binding protein transpeptidase" evidence="14">
    <location>
        <begin position="250"/>
        <end position="561"/>
    </location>
</feature>
<keyword evidence="12" id="KW-0472">Membrane</keyword>
<dbReference type="PANTHER" id="PTHR30627:SF2">
    <property type="entry name" value="PEPTIDOGLYCAN D,D-TRANSPEPTIDASE MRDA"/>
    <property type="match status" value="1"/>
</dbReference>
<evidence type="ECO:0000256" key="6">
    <source>
        <dbReference type="ARBA" id="ARBA00022670"/>
    </source>
</evidence>
<feature type="domain" description="Penicillin-binding protein dimerisation" evidence="15">
    <location>
        <begin position="50"/>
        <end position="216"/>
    </location>
</feature>
<dbReference type="SUPFAM" id="SSF56519">
    <property type="entry name" value="Penicillin binding protein dimerisation domain"/>
    <property type="match status" value="1"/>
</dbReference>
<evidence type="ECO:0000256" key="10">
    <source>
        <dbReference type="ARBA" id="ARBA00022984"/>
    </source>
</evidence>
<keyword evidence="6" id="KW-0645">Protease</keyword>
<evidence type="ECO:0000256" key="5">
    <source>
        <dbReference type="ARBA" id="ARBA00022645"/>
    </source>
</evidence>
<dbReference type="GO" id="GO:0009002">
    <property type="term" value="F:serine-type D-Ala-D-Ala carboxypeptidase activity"/>
    <property type="evidence" value="ECO:0007669"/>
    <property type="project" value="InterPro"/>
</dbReference>
<keyword evidence="3" id="KW-1003">Cell membrane</keyword>
<dbReference type="GO" id="GO:0009252">
    <property type="term" value="P:peptidoglycan biosynthetic process"/>
    <property type="evidence" value="ECO:0007669"/>
    <property type="project" value="UniProtKB-KW"/>
</dbReference>
<dbReference type="InterPro" id="IPR001460">
    <property type="entry name" value="PCN-bd_Tpept"/>
</dbReference>
<evidence type="ECO:0000256" key="13">
    <source>
        <dbReference type="ARBA" id="ARBA00023316"/>
    </source>
</evidence>
<dbReference type="GO" id="GO:0008360">
    <property type="term" value="P:regulation of cell shape"/>
    <property type="evidence" value="ECO:0007669"/>
    <property type="project" value="UniProtKB-KW"/>
</dbReference>
<evidence type="ECO:0000259" key="14">
    <source>
        <dbReference type="Pfam" id="PF00905"/>
    </source>
</evidence>
<dbReference type="NCBIfam" id="TIGR03423">
    <property type="entry name" value="pbp2_mrdA"/>
    <property type="match status" value="1"/>
</dbReference>
<evidence type="ECO:0000256" key="8">
    <source>
        <dbReference type="ARBA" id="ARBA00022801"/>
    </source>
</evidence>